<evidence type="ECO:0000313" key="6">
    <source>
        <dbReference type="EMBL" id="GID57924.1"/>
    </source>
</evidence>
<evidence type="ECO:0000259" key="5">
    <source>
        <dbReference type="Pfam" id="PF01370"/>
    </source>
</evidence>
<gene>
    <name evidence="6" type="ORF">Aco03nite_063280</name>
</gene>
<evidence type="ECO:0000256" key="3">
    <source>
        <dbReference type="ARBA" id="ARBA00023027"/>
    </source>
</evidence>
<comment type="similarity">
    <text evidence="1">Belongs to the NAD(P)-dependent epimerase/dehydratase family.</text>
</comment>
<evidence type="ECO:0000313" key="7">
    <source>
        <dbReference type="Proteomes" id="UP000612282"/>
    </source>
</evidence>
<dbReference type="RefSeq" id="WP_203801322.1">
    <property type="nucleotide sequence ID" value="NZ_BAAAQE010000111.1"/>
</dbReference>
<dbReference type="EMBL" id="BOMG01000078">
    <property type="protein sequence ID" value="GID57924.1"/>
    <property type="molecule type" value="Genomic_DNA"/>
</dbReference>
<dbReference type="InterPro" id="IPR001509">
    <property type="entry name" value="Epimerase_deHydtase"/>
</dbReference>
<dbReference type="Gene3D" id="3.40.50.720">
    <property type="entry name" value="NAD(P)-binding Rossmann-like Domain"/>
    <property type="match status" value="1"/>
</dbReference>
<name>A0ABQ3XHE8_9ACTN</name>
<sequence>MAVILMTGASGRIGRMLRDRLGHHELRLTDLRGEDGVDRLDVTDGVAVERAARGADAILHLGGIPGEASFDELLAVNVGGTERVLAAAHRAGVPRVILASSNHAAGLQPRPRIEPETPSQDQTGWAAAGRAGLGELPGKGVGGGGLPDDVRARADGYYGWSKAAVEGLGRLYHDRYGMHVVCLRIGKCAERPATSRDLSVWISPDDMARLVEASLTATGWRVVWGVSANTRRWWSEAGGRSIGYLPVDDAERWAGDVTEEGGHDLVGGGISVPELGRPIRRDGKPVVGG</sequence>
<keyword evidence="3" id="KW-0520">NAD</keyword>
<dbReference type="Proteomes" id="UP000612282">
    <property type="component" value="Unassembled WGS sequence"/>
</dbReference>
<evidence type="ECO:0000256" key="1">
    <source>
        <dbReference type="ARBA" id="ARBA00007637"/>
    </source>
</evidence>
<dbReference type="SUPFAM" id="SSF51735">
    <property type="entry name" value="NAD(P)-binding Rossmann-fold domains"/>
    <property type="match status" value="1"/>
</dbReference>
<proteinExistence type="inferred from homology"/>
<organism evidence="6 7">
    <name type="scientific">Actinoplanes couchii</name>
    <dbReference type="NCBI Taxonomy" id="403638"/>
    <lineage>
        <taxon>Bacteria</taxon>
        <taxon>Bacillati</taxon>
        <taxon>Actinomycetota</taxon>
        <taxon>Actinomycetes</taxon>
        <taxon>Micromonosporales</taxon>
        <taxon>Micromonosporaceae</taxon>
        <taxon>Actinoplanes</taxon>
    </lineage>
</organism>
<feature type="domain" description="NAD-dependent epimerase/dehydratase" evidence="5">
    <location>
        <begin position="4"/>
        <end position="128"/>
    </location>
</feature>
<dbReference type="InterPro" id="IPR036291">
    <property type="entry name" value="NAD(P)-bd_dom_sf"/>
</dbReference>
<protein>
    <submittedName>
        <fullName evidence="6">NAD-dependent dehydratase</fullName>
    </submittedName>
</protein>
<accession>A0ABQ3XHE8</accession>
<reference evidence="6 7" key="1">
    <citation type="submission" date="2021-01" db="EMBL/GenBank/DDBJ databases">
        <title>Whole genome shotgun sequence of Actinoplanes couchii NBRC 106145.</title>
        <authorList>
            <person name="Komaki H."/>
            <person name="Tamura T."/>
        </authorList>
    </citation>
    <scope>NUCLEOTIDE SEQUENCE [LARGE SCALE GENOMIC DNA]</scope>
    <source>
        <strain evidence="6 7">NBRC 106145</strain>
    </source>
</reference>
<feature type="region of interest" description="Disordered" evidence="4">
    <location>
        <begin position="104"/>
        <end position="124"/>
    </location>
</feature>
<dbReference type="PANTHER" id="PTHR43103:SF5">
    <property type="entry name" value="4-EPIMERASE, PUTATIVE (AFU_ORTHOLOGUE AFUA_7G00360)-RELATED"/>
    <property type="match status" value="1"/>
</dbReference>
<evidence type="ECO:0000256" key="4">
    <source>
        <dbReference type="SAM" id="MobiDB-lite"/>
    </source>
</evidence>
<evidence type="ECO:0000256" key="2">
    <source>
        <dbReference type="ARBA" id="ARBA00023002"/>
    </source>
</evidence>
<comment type="caution">
    <text evidence="6">The sequence shown here is derived from an EMBL/GenBank/DDBJ whole genome shotgun (WGS) entry which is preliminary data.</text>
</comment>
<keyword evidence="2" id="KW-0560">Oxidoreductase</keyword>
<keyword evidence="7" id="KW-1185">Reference proteome</keyword>
<dbReference type="PANTHER" id="PTHR43103">
    <property type="entry name" value="NUCLEOSIDE-DIPHOSPHATE-SUGAR EPIMERASE"/>
    <property type="match status" value="1"/>
</dbReference>
<dbReference type="Pfam" id="PF01370">
    <property type="entry name" value="Epimerase"/>
    <property type="match status" value="1"/>
</dbReference>